<evidence type="ECO:0000256" key="1">
    <source>
        <dbReference type="ARBA" id="ARBA00022679"/>
    </source>
</evidence>
<evidence type="ECO:0000313" key="8">
    <source>
        <dbReference type="Proteomes" id="UP000320176"/>
    </source>
</evidence>
<dbReference type="PANTHER" id="PTHR43289">
    <property type="entry name" value="MITOGEN-ACTIVATED PROTEIN KINASE KINASE KINASE 20-RELATED"/>
    <property type="match status" value="1"/>
</dbReference>
<dbReference type="Pfam" id="PF00069">
    <property type="entry name" value="Pkinase"/>
    <property type="match status" value="1"/>
</dbReference>
<dbReference type="EC" id="2.7.11.1" evidence="7"/>
<dbReference type="AlphaFoldDB" id="A0A5C6B8F7"/>
<feature type="binding site" evidence="5">
    <location>
        <position position="132"/>
    </location>
    <ligand>
        <name>ATP</name>
        <dbReference type="ChEBI" id="CHEBI:30616"/>
    </ligand>
</feature>
<dbReference type="EMBL" id="SJPN01000001">
    <property type="protein sequence ID" value="TWU07721.1"/>
    <property type="molecule type" value="Genomic_DNA"/>
</dbReference>
<dbReference type="PROSITE" id="PS00108">
    <property type="entry name" value="PROTEIN_KINASE_ST"/>
    <property type="match status" value="1"/>
</dbReference>
<dbReference type="PROSITE" id="PS00107">
    <property type="entry name" value="PROTEIN_KINASE_ATP"/>
    <property type="match status" value="1"/>
</dbReference>
<dbReference type="Proteomes" id="UP000320176">
    <property type="component" value="Unassembled WGS sequence"/>
</dbReference>
<sequence length="1206" mass="132542">MIAMKRKCLDERELQLVLSGDMPAAQFDSAIAHLDSCPQCRDTVSELQSHATVTLQPIAEPEIDPLQSETACQVALCKLLESPRPTAKPHDATFIPCKTLGPYELVAPLGQGGMGTVYLALHQRLKRKCAIKLLPRERVDQPGWLDRFDREMRSVASLEHPHVVRATDAGHESGWHYLVMEHLDGLDVSQVAGRMDQLSVADACEIVRQAALGLAHIHDAGLVHRDIKPSNLMLTQNGTVKLLDLGLVLPGDDPLSVDDRLTTVGHVMGTMPYMAPEQLSDSRLVNPLSDIYSLGATLYRLIAGRPPHGRQRGLAAQVLAITSADPASLDSIREDVDREVVTLVDQMLNRDPAKRPQSAAEIAKRLEHIGKSSRLKHLIRQAVRRADRDATEPATLMRSMTSASSARSDNRWKGLLVGAMGMAAILFAALVIKIQTDRGELVVHSEQDNLTILVKQGTEVVERLRVDQPGDHRSVLSKGTYRVEIEGGGDALVLSDNVVTIGRSTSTSLNVLPAEKGKPQPVSMPEPKPAVDDDPMLAMEGMKPDPINPIDDLIRQIETESDLDALGKAMLNAVNLVTPEQPLSQPELGGIGGGMGGGMLPSTLAEAETRKENTERIATSILKRARDFGGLHVKIPPPPNSDAYSITPSEHFMWYLTECLPRLSMMETGQAAKDELLNGNGKSRAAILHCWYSQGMVRPETRSSLSEWIRACSVLISDDEQNLSWDPLPAEDRETAASYAYYFILNHADTYGLNPLTIPTFADALQAKNKSELSKQELGLLAEIGALDANAAMPMDDISEMEHEPTQQSNDTPGASKVAADTQAIFKGRDMDQWMTLLQREQEANALGEVMEAVEVLTRGSDRRTDAARDTLKLTRRLGGMTSSGTGRGFGSSDADPSSRFMGFFLEVYPHYLPDPGFDLLANELNEGVGNHKSHMAIIYLLMSWPELEKHLVTAVQSDDDPTRQQVMELINNLARIGSELQSLPKSESTLGDFSGAQAYLIAMKINHALGRSINEQPALRDFAQQKLASTLERWKKTGNTSPGAMSNYWDDFLVDETCLSVAIELGQSDDLEPAVWKLYAEKLLQRNVSSSEHVQQDFETIAAAIPENVNEVIEAQLKKLIVDHSVSPNNGGQFTIIPPPLYDQYPNTPWRSALLYYAKHATDPGDALEILENLKTKLTERPMPFQGKRIAEYDQALEILTDRVK</sequence>
<reference evidence="7 8" key="1">
    <citation type="submission" date="2019-02" db="EMBL/GenBank/DDBJ databases">
        <title>Deep-cultivation of Planctomycetes and their phenomic and genomic characterization uncovers novel biology.</title>
        <authorList>
            <person name="Wiegand S."/>
            <person name="Jogler M."/>
            <person name="Boedeker C."/>
            <person name="Pinto D."/>
            <person name="Vollmers J."/>
            <person name="Rivas-Marin E."/>
            <person name="Kohn T."/>
            <person name="Peeters S.H."/>
            <person name="Heuer A."/>
            <person name="Rast P."/>
            <person name="Oberbeckmann S."/>
            <person name="Bunk B."/>
            <person name="Jeske O."/>
            <person name="Meyerdierks A."/>
            <person name="Storesund J.E."/>
            <person name="Kallscheuer N."/>
            <person name="Luecker S."/>
            <person name="Lage O.M."/>
            <person name="Pohl T."/>
            <person name="Merkel B.J."/>
            <person name="Hornburger P."/>
            <person name="Mueller R.-W."/>
            <person name="Bruemmer F."/>
            <person name="Labrenz M."/>
            <person name="Spormann A.M."/>
            <person name="Op Den Camp H."/>
            <person name="Overmann J."/>
            <person name="Amann R."/>
            <person name="Jetten M.S.M."/>
            <person name="Mascher T."/>
            <person name="Medema M.H."/>
            <person name="Devos D.P."/>
            <person name="Kaster A.-K."/>
            <person name="Ovreas L."/>
            <person name="Rohde M."/>
            <person name="Galperin M.Y."/>
            <person name="Jogler C."/>
        </authorList>
    </citation>
    <scope>NUCLEOTIDE SEQUENCE [LARGE SCALE GENOMIC DNA]</scope>
    <source>
        <strain evidence="7 8">Pla52n</strain>
    </source>
</reference>
<dbReference type="SMART" id="SM00220">
    <property type="entry name" value="S_TKc"/>
    <property type="match status" value="1"/>
</dbReference>
<protein>
    <submittedName>
        <fullName evidence="7">Serine/threonine-protein kinase PrkC</fullName>
        <ecNumber evidence="7">2.7.11.1</ecNumber>
    </submittedName>
</protein>
<evidence type="ECO:0000259" key="6">
    <source>
        <dbReference type="PROSITE" id="PS50011"/>
    </source>
</evidence>
<dbReference type="InterPro" id="IPR017441">
    <property type="entry name" value="Protein_kinase_ATP_BS"/>
</dbReference>
<evidence type="ECO:0000313" key="7">
    <source>
        <dbReference type="EMBL" id="TWU07721.1"/>
    </source>
</evidence>
<dbReference type="InterPro" id="IPR008271">
    <property type="entry name" value="Ser/Thr_kinase_AS"/>
</dbReference>
<dbReference type="InterPro" id="IPR011009">
    <property type="entry name" value="Kinase-like_dom_sf"/>
</dbReference>
<evidence type="ECO:0000256" key="5">
    <source>
        <dbReference type="PROSITE-ProRule" id="PRU10141"/>
    </source>
</evidence>
<organism evidence="7 8">
    <name type="scientific">Stieleria varia</name>
    <dbReference type="NCBI Taxonomy" id="2528005"/>
    <lineage>
        <taxon>Bacteria</taxon>
        <taxon>Pseudomonadati</taxon>
        <taxon>Planctomycetota</taxon>
        <taxon>Planctomycetia</taxon>
        <taxon>Pirellulales</taxon>
        <taxon>Pirellulaceae</taxon>
        <taxon>Stieleria</taxon>
    </lineage>
</organism>
<keyword evidence="1 7" id="KW-0808">Transferase</keyword>
<gene>
    <name evidence="7" type="primary">prkC_2</name>
    <name evidence="7" type="ORF">Pla52n_02940</name>
</gene>
<dbReference type="Gene3D" id="3.30.200.20">
    <property type="entry name" value="Phosphorylase Kinase, domain 1"/>
    <property type="match status" value="1"/>
</dbReference>
<proteinExistence type="predicted"/>
<feature type="domain" description="Protein kinase" evidence="6">
    <location>
        <begin position="103"/>
        <end position="369"/>
    </location>
</feature>
<dbReference type="PROSITE" id="PS50011">
    <property type="entry name" value="PROTEIN_KINASE_DOM"/>
    <property type="match status" value="1"/>
</dbReference>
<keyword evidence="4 5" id="KW-0067">ATP-binding</keyword>
<comment type="caution">
    <text evidence="7">The sequence shown here is derived from an EMBL/GenBank/DDBJ whole genome shotgun (WGS) entry which is preliminary data.</text>
</comment>
<keyword evidence="3 7" id="KW-0418">Kinase</keyword>
<evidence type="ECO:0000256" key="4">
    <source>
        <dbReference type="ARBA" id="ARBA00022840"/>
    </source>
</evidence>
<dbReference type="PANTHER" id="PTHR43289:SF34">
    <property type="entry name" value="SERINE_THREONINE-PROTEIN KINASE YBDM-RELATED"/>
    <property type="match status" value="1"/>
</dbReference>
<keyword evidence="8" id="KW-1185">Reference proteome</keyword>
<dbReference type="GO" id="GO:0004674">
    <property type="term" value="F:protein serine/threonine kinase activity"/>
    <property type="evidence" value="ECO:0007669"/>
    <property type="project" value="UniProtKB-EC"/>
</dbReference>
<dbReference type="InterPro" id="IPR000719">
    <property type="entry name" value="Prot_kinase_dom"/>
</dbReference>
<evidence type="ECO:0000256" key="2">
    <source>
        <dbReference type="ARBA" id="ARBA00022741"/>
    </source>
</evidence>
<keyword evidence="2 5" id="KW-0547">Nucleotide-binding</keyword>
<dbReference type="GO" id="GO:0005524">
    <property type="term" value="F:ATP binding"/>
    <property type="evidence" value="ECO:0007669"/>
    <property type="project" value="UniProtKB-UniRule"/>
</dbReference>
<dbReference type="CDD" id="cd14014">
    <property type="entry name" value="STKc_PknB_like"/>
    <property type="match status" value="1"/>
</dbReference>
<accession>A0A5C6B8F7</accession>
<name>A0A5C6B8F7_9BACT</name>
<evidence type="ECO:0000256" key="3">
    <source>
        <dbReference type="ARBA" id="ARBA00022777"/>
    </source>
</evidence>
<dbReference type="Gene3D" id="1.10.510.10">
    <property type="entry name" value="Transferase(Phosphotransferase) domain 1"/>
    <property type="match status" value="1"/>
</dbReference>
<dbReference type="SUPFAM" id="SSF56112">
    <property type="entry name" value="Protein kinase-like (PK-like)"/>
    <property type="match status" value="1"/>
</dbReference>